<evidence type="ECO:0008006" key="3">
    <source>
        <dbReference type="Google" id="ProtNLM"/>
    </source>
</evidence>
<accession>A0A1I5CK42</accession>
<dbReference type="EMBL" id="FOVN01000005">
    <property type="protein sequence ID" value="SFN87232.1"/>
    <property type="molecule type" value="Genomic_DNA"/>
</dbReference>
<protein>
    <recommendedName>
        <fullName evidence="3">Cytochrome C</fullName>
    </recommendedName>
</protein>
<dbReference type="STRING" id="649333.SAMN04487989_105121"/>
<dbReference type="OrthoDB" id="982229at2"/>
<dbReference type="Proteomes" id="UP000198705">
    <property type="component" value="Unassembled WGS sequence"/>
</dbReference>
<evidence type="ECO:0000313" key="2">
    <source>
        <dbReference type="Proteomes" id="UP000198705"/>
    </source>
</evidence>
<reference evidence="2" key="1">
    <citation type="submission" date="2016-10" db="EMBL/GenBank/DDBJ databases">
        <authorList>
            <person name="Varghese N."/>
            <person name="Submissions S."/>
        </authorList>
    </citation>
    <scope>NUCLEOTIDE SEQUENCE [LARGE SCALE GENOMIC DNA]</scope>
    <source>
        <strain evidence="2">DSM 23925</strain>
    </source>
</reference>
<dbReference type="RefSeq" id="WP_092208904.1">
    <property type="nucleotide sequence ID" value="NZ_FOVN01000005.1"/>
</dbReference>
<name>A0A1I5CK42_9FLAO</name>
<sequence>MKLFFSAISFLFVFVSCNETAEKATPENSEKKEIVYDMYEPSEMANLMNQMYAYNLNVKNAIVSGKDIEEFPLDFLKIHTAELSDFKKRNETFESFSKLFIQAEKELYNPNSEMSETDRFNAVVNLCISCHQTECTGPIPRIKKLLIN</sequence>
<keyword evidence="2" id="KW-1185">Reference proteome</keyword>
<gene>
    <name evidence="1" type="ORF">SAMN04487989_105121</name>
</gene>
<dbReference type="PROSITE" id="PS51257">
    <property type="entry name" value="PROKAR_LIPOPROTEIN"/>
    <property type="match status" value="1"/>
</dbReference>
<evidence type="ECO:0000313" key="1">
    <source>
        <dbReference type="EMBL" id="SFN87232.1"/>
    </source>
</evidence>
<organism evidence="1 2">
    <name type="scientific">Bizionia echini</name>
    <dbReference type="NCBI Taxonomy" id="649333"/>
    <lineage>
        <taxon>Bacteria</taxon>
        <taxon>Pseudomonadati</taxon>
        <taxon>Bacteroidota</taxon>
        <taxon>Flavobacteriia</taxon>
        <taxon>Flavobacteriales</taxon>
        <taxon>Flavobacteriaceae</taxon>
        <taxon>Bizionia</taxon>
    </lineage>
</organism>
<proteinExistence type="predicted"/>
<dbReference type="AlphaFoldDB" id="A0A1I5CK42"/>